<dbReference type="InterPro" id="IPR015422">
    <property type="entry name" value="PyrdxlP-dep_Trfase_small"/>
</dbReference>
<comment type="caution">
    <text evidence="3">The sequence shown here is derived from an EMBL/GenBank/DDBJ whole genome shotgun (WGS) entry which is preliminary data.</text>
</comment>
<dbReference type="GO" id="GO:0016740">
    <property type="term" value="F:transferase activity"/>
    <property type="evidence" value="ECO:0007669"/>
    <property type="project" value="UniProtKB-KW"/>
</dbReference>
<protein>
    <submittedName>
        <fullName evidence="3">Pyridoxal phosphate-dependent transferase</fullName>
    </submittedName>
</protein>
<keyword evidence="1" id="KW-0663">Pyridoxal phosphate</keyword>
<gene>
    <name evidence="3" type="ORF">B0T10DRAFT_515497</name>
</gene>
<dbReference type="EMBL" id="JAGPYM010000014">
    <property type="protein sequence ID" value="KAH6887700.1"/>
    <property type="molecule type" value="Genomic_DNA"/>
</dbReference>
<dbReference type="Gene3D" id="3.40.640.10">
    <property type="entry name" value="Type I PLP-dependent aspartate aminotransferase-like (Major domain)"/>
    <property type="match status" value="1"/>
</dbReference>
<keyword evidence="3" id="KW-0808">Transferase</keyword>
<dbReference type="InterPro" id="IPR000192">
    <property type="entry name" value="Aminotrans_V_dom"/>
</dbReference>
<dbReference type="Proteomes" id="UP000777438">
    <property type="component" value="Unassembled WGS sequence"/>
</dbReference>
<feature type="domain" description="Aminotransferase class V" evidence="2">
    <location>
        <begin position="39"/>
        <end position="335"/>
    </location>
</feature>
<dbReference type="AlphaFoldDB" id="A0A9P8W4E2"/>
<dbReference type="InterPro" id="IPR015424">
    <property type="entry name" value="PyrdxlP-dep_Trfase"/>
</dbReference>
<reference evidence="3 4" key="1">
    <citation type="journal article" date="2021" name="Nat. Commun.">
        <title>Genetic determinants of endophytism in the Arabidopsis root mycobiome.</title>
        <authorList>
            <person name="Mesny F."/>
            <person name="Miyauchi S."/>
            <person name="Thiergart T."/>
            <person name="Pickel B."/>
            <person name="Atanasova L."/>
            <person name="Karlsson M."/>
            <person name="Huettel B."/>
            <person name="Barry K.W."/>
            <person name="Haridas S."/>
            <person name="Chen C."/>
            <person name="Bauer D."/>
            <person name="Andreopoulos W."/>
            <person name="Pangilinan J."/>
            <person name="LaButti K."/>
            <person name="Riley R."/>
            <person name="Lipzen A."/>
            <person name="Clum A."/>
            <person name="Drula E."/>
            <person name="Henrissat B."/>
            <person name="Kohler A."/>
            <person name="Grigoriev I.V."/>
            <person name="Martin F.M."/>
            <person name="Hacquard S."/>
        </authorList>
    </citation>
    <scope>NUCLEOTIDE SEQUENCE [LARGE SCALE GENOMIC DNA]</scope>
    <source>
        <strain evidence="3 4">MPI-CAGE-CH-0241</strain>
    </source>
</reference>
<dbReference type="PANTHER" id="PTHR43092">
    <property type="entry name" value="L-CYSTEINE DESULFHYDRASE"/>
    <property type="match status" value="1"/>
</dbReference>
<evidence type="ECO:0000256" key="1">
    <source>
        <dbReference type="ARBA" id="ARBA00022898"/>
    </source>
</evidence>
<accession>A0A9P8W4E2</accession>
<evidence type="ECO:0000313" key="3">
    <source>
        <dbReference type="EMBL" id="KAH6887700.1"/>
    </source>
</evidence>
<dbReference type="Gene3D" id="3.90.1150.10">
    <property type="entry name" value="Aspartate Aminotransferase, domain 1"/>
    <property type="match status" value="1"/>
</dbReference>
<organism evidence="3 4">
    <name type="scientific">Thelonectria olida</name>
    <dbReference type="NCBI Taxonomy" id="1576542"/>
    <lineage>
        <taxon>Eukaryota</taxon>
        <taxon>Fungi</taxon>
        <taxon>Dikarya</taxon>
        <taxon>Ascomycota</taxon>
        <taxon>Pezizomycotina</taxon>
        <taxon>Sordariomycetes</taxon>
        <taxon>Hypocreomycetidae</taxon>
        <taxon>Hypocreales</taxon>
        <taxon>Nectriaceae</taxon>
        <taxon>Thelonectria</taxon>
    </lineage>
</organism>
<dbReference type="OrthoDB" id="5978656at2759"/>
<evidence type="ECO:0000259" key="2">
    <source>
        <dbReference type="Pfam" id="PF00266"/>
    </source>
</evidence>
<dbReference type="PANTHER" id="PTHR43092:SF2">
    <property type="entry name" value="HERCYNYLCYSTEINE SULFOXIDE LYASE"/>
    <property type="match status" value="1"/>
</dbReference>
<name>A0A9P8W4E2_9HYPO</name>
<proteinExistence type="predicted"/>
<sequence length="904" mass="100863">MSSTTLEPPRTYRYKLTADFDTTLVNTFGEWKIRPDVLYLDNGAFGACPIPVCEKHSEIRQRIEENPHEFFERSYTSSWLASRDALAKFLNADPSGLVLTPGATYGLNAVIQSLSFNRNDEILTTDHAYSSVRLVLEHVARRDGAKLVIVNIPIANATSNGVFNAIVDRVTPRTRFAVIDHIPSRSGLIFPIEQIVSELASRNIDTLVDGAHAPGMIPVDIKSINAAYYVANCHKWMCSPRGVGFLHVRKDRAHNIKPLVIARSPHVIERAKHSNLEHEFTWLGTNDPSGPLTLPTAIEFLNSVVPGGYEALTGRNHNLAVLARKIICKAIGVPIPCPDDMIGTMATIPLPDSPEPEGEGMLRIQQTLWKEHRIVIPVYSWPSYPKRVIRLSVQAYNSLEQYLRLAHCLRSALCHEQSPVPRMVGSGHTRACSEIHPQDSSNETQWIEFAGACGHEDSWGSDAAPSLNARHHDIDHPTQCVLMRLAETRIRRIAAQVFASYPVALYPTPGEAETCFTAANGPASRHANMEMSRMTYMLSQVNERKIPQLTLPTIVQLLETNDVIESWPETARILRNQAKALPRAIISNMGASRTPEELPTIARDFTSLVVPYKTEATDQNVSHGFWLRALSDFTKAGNRNWSLPQIEAFLQIHAFLKDPVGGLRRNFKTQSELFLSMLNELRSELENMKLADGIWEGIVAQLALESSFMANALVQDASYVHFCRDQQMVYSYVDIDSLGRSEFASPAIVIEMIQNFLDSEKTEHSIAPIAIAYGYAVCSSSEIHGVPDPDDREPLRQYCQNYGLGPVWFLDICAVVQKLNTSHKEVLGQLRNLEKLAPFRDIRQVPTLVTEEASFLTRLIGEKGETILQPVQQCIFASDDVLVALPAKAQRHGRSKGFKALPIR</sequence>
<dbReference type="SUPFAM" id="SSF53383">
    <property type="entry name" value="PLP-dependent transferases"/>
    <property type="match status" value="1"/>
</dbReference>
<evidence type="ECO:0000313" key="4">
    <source>
        <dbReference type="Proteomes" id="UP000777438"/>
    </source>
</evidence>
<dbReference type="InterPro" id="IPR015421">
    <property type="entry name" value="PyrdxlP-dep_Trfase_major"/>
</dbReference>
<dbReference type="Pfam" id="PF00266">
    <property type="entry name" value="Aminotran_5"/>
    <property type="match status" value="1"/>
</dbReference>
<keyword evidence="4" id="KW-1185">Reference proteome</keyword>